<sequence length="444" mass="49515">MTAVRLTARRPLFRCLNSPTPRPQLRRLAQQSKPQREYLSDLEYVSVHRAEALRLAQLKRRRNWLALGAALSMIAPMILVRFWDLPPPEEQNQDDQKEKKESRGVLDLITPRPTQTDSPRAAVDEFQGKKVVIAPGDKVIAAPVDAEHPMATDVDTVELVETGTSYVPYFPKTITLPVPTGPEAVESEAEYQLLGLGIRKVSFLRVQVYVVGLYVRSSDLHILQNHLINTVNPTASALIPGEKEDLRNALLDPQRSTEIWDAILARKGVDAVDMAFRVVPTRGTDFAHLRDGWMRGIASRTDEVRKRQADLLRQQATENRQISLPKPVEEGEFGDESFGLAMKEFKGLFQGKGKAPKGSVLTLTRGKNGELGVWYQPTINTKKGEKMGETTKLGSVQDERVSRLVWQLYLSGQNVSSEAARKNIVDGCIGITERPVGTVEGRVL</sequence>
<dbReference type="GeneID" id="28762013"/>
<dbReference type="Gene3D" id="3.50.70.10">
    <property type="match status" value="1"/>
</dbReference>
<accession>A0A177CG80</accession>
<dbReference type="InterPro" id="IPR036298">
    <property type="entry name" value="Chalcone_isomerase_sf"/>
</dbReference>
<feature type="domain" description="Chalcone isomerase" evidence="3">
    <location>
        <begin position="190"/>
        <end position="425"/>
    </location>
</feature>
<feature type="region of interest" description="Disordered" evidence="1">
    <location>
        <begin position="89"/>
        <end position="120"/>
    </location>
</feature>
<name>A0A177CG80_9PLEO</name>
<dbReference type="FunCoup" id="A0A177CG80">
    <property type="interactions" value="131"/>
</dbReference>
<dbReference type="STRING" id="1460663.A0A177CG80"/>
<proteinExistence type="predicted"/>
<dbReference type="Proteomes" id="UP000077069">
    <property type="component" value="Unassembled WGS sequence"/>
</dbReference>
<gene>
    <name evidence="4" type="ORF">CC84DRAFT_1164639</name>
</gene>
<organism evidence="4 5">
    <name type="scientific">Paraphaeosphaeria sporulosa</name>
    <dbReference type="NCBI Taxonomy" id="1460663"/>
    <lineage>
        <taxon>Eukaryota</taxon>
        <taxon>Fungi</taxon>
        <taxon>Dikarya</taxon>
        <taxon>Ascomycota</taxon>
        <taxon>Pezizomycotina</taxon>
        <taxon>Dothideomycetes</taxon>
        <taxon>Pleosporomycetidae</taxon>
        <taxon>Pleosporales</taxon>
        <taxon>Massarineae</taxon>
        <taxon>Didymosphaeriaceae</taxon>
        <taxon>Paraphaeosphaeria</taxon>
    </lineage>
</organism>
<dbReference type="AlphaFoldDB" id="A0A177CG80"/>
<evidence type="ECO:0000313" key="5">
    <source>
        <dbReference type="Proteomes" id="UP000077069"/>
    </source>
</evidence>
<evidence type="ECO:0000256" key="1">
    <source>
        <dbReference type="SAM" id="MobiDB-lite"/>
    </source>
</evidence>
<evidence type="ECO:0000259" key="3">
    <source>
        <dbReference type="Pfam" id="PF16035"/>
    </source>
</evidence>
<dbReference type="InterPro" id="IPR016088">
    <property type="entry name" value="Chalcone_isomerase_3-sand"/>
</dbReference>
<feature type="transmembrane region" description="Helical" evidence="2">
    <location>
        <begin position="64"/>
        <end position="83"/>
    </location>
</feature>
<protein>
    <recommendedName>
        <fullName evidence="3">Chalcone isomerase domain-containing protein</fullName>
    </recommendedName>
</protein>
<dbReference type="PANTHER" id="PTHR47284">
    <property type="entry name" value="FATTY-ACID-BINDING PROTEIN 2"/>
    <property type="match status" value="1"/>
</dbReference>
<keyword evidence="2" id="KW-1133">Transmembrane helix</keyword>
<dbReference type="Pfam" id="PF16035">
    <property type="entry name" value="Chalcone_2"/>
    <property type="match status" value="1"/>
</dbReference>
<keyword evidence="5" id="KW-1185">Reference proteome</keyword>
<keyword evidence="2" id="KW-0812">Transmembrane</keyword>
<dbReference type="OrthoDB" id="18193at2759"/>
<dbReference type="RefSeq" id="XP_018036721.1">
    <property type="nucleotide sequence ID" value="XM_018178527.1"/>
</dbReference>
<dbReference type="InParanoid" id="A0A177CG80"/>
<keyword evidence="2" id="KW-0472">Membrane</keyword>
<feature type="compositionally biased region" description="Basic and acidic residues" evidence="1">
    <location>
        <begin position="94"/>
        <end position="104"/>
    </location>
</feature>
<evidence type="ECO:0000256" key="2">
    <source>
        <dbReference type="SAM" id="Phobius"/>
    </source>
</evidence>
<dbReference type="GO" id="GO:0016872">
    <property type="term" value="F:intramolecular lyase activity"/>
    <property type="evidence" value="ECO:0007669"/>
    <property type="project" value="InterPro"/>
</dbReference>
<dbReference type="PANTHER" id="PTHR47284:SF3">
    <property type="entry name" value="FATTY-ACID-BINDING PROTEIN 2"/>
    <property type="match status" value="1"/>
</dbReference>
<dbReference type="InterPro" id="IPR016087">
    <property type="entry name" value="Chalcone_isomerase"/>
</dbReference>
<reference evidence="4 5" key="1">
    <citation type="submission" date="2016-05" db="EMBL/GenBank/DDBJ databases">
        <title>Comparative analysis of secretome profiles of manganese(II)-oxidizing ascomycete fungi.</title>
        <authorList>
            <consortium name="DOE Joint Genome Institute"/>
            <person name="Zeiner C.A."/>
            <person name="Purvine S.O."/>
            <person name="Zink E.M."/>
            <person name="Wu S."/>
            <person name="Pasa-Tolic L."/>
            <person name="Chaput D.L."/>
            <person name="Haridas S."/>
            <person name="Grigoriev I.V."/>
            <person name="Santelli C.M."/>
            <person name="Hansel C.M."/>
        </authorList>
    </citation>
    <scope>NUCLEOTIDE SEQUENCE [LARGE SCALE GENOMIC DNA]</scope>
    <source>
        <strain evidence="4 5">AP3s5-JAC2a</strain>
    </source>
</reference>
<dbReference type="SUPFAM" id="SSF54626">
    <property type="entry name" value="Chalcone isomerase"/>
    <property type="match status" value="1"/>
</dbReference>
<dbReference type="EMBL" id="KV441552">
    <property type="protein sequence ID" value="OAG06356.1"/>
    <property type="molecule type" value="Genomic_DNA"/>
</dbReference>
<evidence type="ECO:0000313" key="4">
    <source>
        <dbReference type="EMBL" id="OAG06356.1"/>
    </source>
</evidence>